<dbReference type="CDD" id="cd07197">
    <property type="entry name" value="nitrilase"/>
    <property type="match status" value="2"/>
</dbReference>
<dbReference type="GO" id="GO:0016787">
    <property type="term" value="F:hydrolase activity"/>
    <property type="evidence" value="ECO:0007669"/>
    <property type="project" value="UniProtKB-KW"/>
</dbReference>
<evidence type="ECO:0000313" key="4">
    <source>
        <dbReference type="Proteomes" id="UP001304683"/>
    </source>
</evidence>
<evidence type="ECO:0000259" key="2">
    <source>
        <dbReference type="PROSITE" id="PS50263"/>
    </source>
</evidence>
<name>A0ABZ0QMN4_9FIRM</name>
<evidence type="ECO:0000313" key="3">
    <source>
        <dbReference type="EMBL" id="WPD18529.1"/>
    </source>
</evidence>
<dbReference type="PANTHER" id="PTHR43674:SF16">
    <property type="entry name" value="CARBON-NITROGEN FAMILY, PUTATIVE (AFU_ORTHOLOGUE AFUA_5G02350)-RELATED"/>
    <property type="match status" value="1"/>
</dbReference>
<accession>A0ABZ0QMN4</accession>
<dbReference type="RefSeq" id="WP_318750355.1">
    <property type="nucleotide sequence ID" value="NZ_CP132508.1"/>
</dbReference>
<evidence type="ECO:0000256" key="1">
    <source>
        <dbReference type="ARBA" id="ARBA00022801"/>
    </source>
</evidence>
<dbReference type="Gene3D" id="3.60.110.10">
    <property type="entry name" value="Carbon-nitrogen hydrolase"/>
    <property type="match status" value="2"/>
</dbReference>
<dbReference type="PROSITE" id="PS50263">
    <property type="entry name" value="CN_HYDROLASE"/>
    <property type="match status" value="2"/>
</dbReference>
<sequence length="542" mass="58051">MTSVFRVAALQTPAFSLEQAQDAARYLLDVIDRAATTEPRPDLLVLPECAYPAYYLAPCQDVGLESYLREAGAPTVAEFLAAVSDRARQHHVAIACGVALPGSAGELTNGVVLFDRDGRRLVTAAKMFLWHFDGRWFQCGAQPALAELDGIKVGLFVCCDGRAPEIPRSLAVAGAELLVDSTNWVTSGRSVAHLPNAQPDFMMKIRALENRAWLVAANKVGMEADCIVYCGKSSIFDPDGQVVVMASTHQPEVVTAAIPIEGDHLQGTGPGRPVADRLDPVAVRRSGAYLQLSSAATGSDPAPEQAPFVAVLQLPPEEPWSRIGRLVADMVVQGAAVLLFSPGLVAGQPSGELLQLSRSFPVLFVVTGDETTAEGRYRTAWLLHEGRVLGVSRKGHLESEEQRAGYRMGPAEPAVFPTPWGNLAIIQGAEMLVPEVARSASLQGADLLLWPHDLTSSWVEDLARTRAAENRVYVAAAAPAIPGGESMIVDPAGTVLGRTFPGRRQGVGAYCLLPVARHKWIVPGTHALAQDIREAWAHNLNL</sequence>
<reference evidence="3 4" key="1">
    <citation type="submission" date="2023-08" db="EMBL/GenBank/DDBJ databases">
        <title>Genome sequence of Thermaerobacter compostii strain Ins1, a spore-forming filamentous bacterium isolated from a deep geothermal reservoir.</title>
        <authorList>
            <person name="Bregnard D."/>
            <person name="Gonzalez D."/>
            <person name="Junier P."/>
        </authorList>
    </citation>
    <scope>NUCLEOTIDE SEQUENCE [LARGE SCALE GENOMIC DNA]</scope>
    <source>
        <strain evidence="3 4">Ins1</strain>
    </source>
</reference>
<feature type="domain" description="CN hydrolase" evidence="2">
    <location>
        <begin position="299"/>
        <end position="515"/>
    </location>
</feature>
<dbReference type="Pfam" id="PF00795">
    <property type="entry name" value="CN_hydrolase"/>
    <property type="match status" value="2"/>
</dbReference>
<dbReference type="InterPro" id="IPR050345">
    <property type="entry name" value="Aliph_Amidase/BUP"/>
</dbReference>
<gene>
    <name evidence="3" type="ORF">Q5761_09180</name>
</gene>
<feature type="domain" description="CN hydrolase" evidence="2">
    <location>
        <begin position="5"/>
        <end position="260"/>
    </location>
</feature>
<protein>
    <submittedName>
        <fullName evidence="3">Carbon-nitrogen hydrolase family protein</fullName>
    </submittedName>
</protein>
<organism evidence="3 4">
    <name type="scientific">Thermaerobacter composti</name>
    <dbReference type="NCBI Taxonomy" id="554949"/>
    <lineage>
        <taxon>Bacteria</taxon>
        <taxon>Bacillati</taxon>
        <taxon>Bacillota</taxon>
        <taxon>Clostridia</taxon>
        <taxon>Eubacteriales</taxon>
        <taxon>Clostridiales Family XVII. Incertae Sedis</taxon>
        <taxon>Thermaerobacter</taxon>
    </lineage>
</organism>
<dbReference type="EMBL" id="CP132508">
    <property type="protein sequence ID" value="WPD18529.1"/>
    <property type="molecule type" value="Genomic_DNA"/>
</dbReference>
<dbReference type="InterPro" id="IPR003010">
    <property type="entry name" value="C-N_Hydrolase"/>
</dbReference>
<dbReference type="SUPFAM" id="SSF56317">
    <property type="entry name" value="Carbon-nitrogen hydrolase"/>
    <property type="match status" value="2"/>
</dbReference>
<dbReference type="Proteomes" id="UP001304683">
    <property type="component" value="Chromosome"/>
</dbReference>
<keyword evidence="4" id="KW-1185">Reference proteome</keyword>
<dbReference type="PANTHER" id="PTHR43674">
    <property type="entry name" value="NITRILASE C965.09-RELATED"/>
    <property type="match status" value="1"/>
</dbReference>
<proteinExistence type="predicted"/>
<keyword evidence="1 3" id="KW-0378">Hydrolase</keyword>
<dbReference type="InterPro" id="IPR036526">
    <property type="entry name" value="C-N_Hydrolase_sf"/>
</dbReference>